<dbReference type="InterPro" id="IPR038404">
    <property type="entry name" value="TRAP_DctP_sf"/>
</dbReference>
<dbReference type="OrthoDB" id="9803763at2"/>
<dbReference type="RefSeq" id="WP_044425319.1">
    <property type="nucleotide sequence ID" value="NZ_BJYZ01000002.1"/>
</dbReference>
<evidence type="ECO:0000256" key="2">
    <source>
        <dbReference type="SAM" id="SignalP"/>
    </source>
</evidence>
<dbReference type="InterPro" id="IPR004682">
    <property type="entry name" value="TRAP_DctP"/>
</dbReference>
<dbReference type="CDD" id="cd13679">
    <property type="entry name" value="PBP2_TRAP_YiaO_like"/>
    <property type="match status" value="1"/>
</dbReference>
<evidence type="ECO:0000313" key="3">
    <source>
        <dbReference type="EMBL" id="GEO36606.1"/>
    </source>
</evidence>
<reference evidence="3 4" key="1">
    <citation type="submission" date="2019-07" db="EMBL/GenBank/DDBJ databases">
        <title>Whole genome shotgun sequence of Skermanella aerolata NBRC 106429.</title>
        <authorList>
            <person name="Hosoyama A."/>
            <person name="Uohara A."/>
            <person name="Ohji S."/>
            <person name="Ichikawa N."/>
        </authorList>
    </citation>
    <scope>NUCLEOTIDE SEQUENCE [LARGE SCALE GENOMIC DNA]</scope>
    <source>
        <strain evidence="3 4">NBRC 106429</strain>
    </source>
</reference>
<dbReference type="NCBIfam" id="TIGR00787">
    <property type="entry name" value="dctP"/>
    <property type="match status" value="1"/>
</dbReference>
<dbReference type="EMBL" id="BJYZ01000002">
    <property type="protein sequence ID" value="GEO36606.1"/>
    <property type="molecule type" value="Genomic_DNA"/>
</dbReference>
<dbReference type="GO" id="GO:0030246">
    <property type="term" value="F:carbohydrate binding"/>
    <property type="evidence" value="ECO:0007669"/>
    <property type="project" value="TreeGrafter"/>
</dbReference>
<dbReference type="Gene3D" id="3.40.190.170">
    <property type="entry name" value="Bacterial extracellular solute-binding protein, family 7"/>
    <property type="match status" value="1"/>
</dbReference>
<protein>
    <submittedName>
        <fullName evidence="3">ABC transporter substrate-binding protein</fullName>
    </submittedName>
</protein>
<feature type="signal peptide" evidence="2">
    <location>
        <begin position="1"/>
        <end position="26"/>
    </location>
</feature>
<dbReference type="GO" id="GO:0055085">
    <property type="term" value="P:transmembrane transport"/>
    <property type="evidence" value="ECO:0007669"/>
    <property type="project" value="InterPro"/>
</dbReference>
<dbReference type="Proteomes" id="UP000321523">
    <property type="component" value="Unassembled WGS sequence"/>
</dbReference>
<dbReference type="PANTHER" id="PTHR33376:SF2">
    <property type="entry name" value="DICARBOXYLATE-BINDING PERIPLASMIC PROTEIN"/>
    <property type="match status" value="1"/>
</dbReference>
<gene>
    <name evidence="3" type="ORF">SAE02_07540</name>
</gene>
<dbReference type="NCBIfam" id="NF037995">
    <property type="entry name" value="TRAP_S1"/>
    <property type="match status" value="1"/>
</dbReference>
<accession>A0A512DJF3</accession>
<keyword evidence="1 2" id="KW-0732">Signal</keyword>
<dbReference type="Pfam" id="PF03480">
    <property type="entry name" value="DctP"/>
    <property type="match status" value="1"/>
</dbReference>
<dbReference type="SUPFAM" id="SSF53850">
    <property type="entry name" value="Periplasmic binding protein-like II"/>
    <property type="match status" value="1"/>
</dbReference>
<sequence>MGSVTKKIVLGALLSACLFAGSEGHAQDIKERTLKFSFVQPIDSHMGLGVQKFAEIVSEKSGKKITVKPFANGTLGGDIQMISSLQGGTVDMTTLPPGLLVGQSKEFMAFDIPFLFNSFDEADAVLDGAIGKQFFDKLPRGLVGLAYWDHGFRNVSNSKRAIKTLEDVKGLKIRVIQSPIMLDTFSGLGANAVPMPFTELYTALETGTVDGQDNPIVAFETNKFDEVQKHLSLTRHVYNPLIVLVGQKSWEKLSADERKIISDAAFETRAYQRKLSRDMEAKSIENVKSKGTIVTEVSLEERGRMREYLKDVTAKYTAEIGEKLVKDFDTEIENVRSRQ</sequence>
<dbReference type="AlphaFoldDB" id="A0A512DJF3"/>
<feature type="chain" id="PRO_5021722612" evidence="2">
    <location>
        <begin position="27"/>
        <end position="339"/>
    </location>
</feature>
<dbReference type="InterPro" id="IPR018389">
    <property type="entry name" value="DctP_fam"/>
</dbReference>
<name>A0A512DJF3_9PROT</name>
<proteinExistence type="predicted"/>
<evidence type="ECO:0000313" key="4">
    <source>
        <dbReference type="Proteomes" id="UP000321523"/>
    </source>
</evidence>
<dbReference type="GO" id="GO:0030288">
    <property type="term" value="C:outer membrane-bounded periplasmic space"/>
    <property type="evidence" value="ECO:0007669"/>
    <property type="project" value="InterPro"/>
</dbReference>
<dbReference type="PANTHER" id="PTHR33376">
    <property type="match status" value="1"/>
</dbReference>
<comment type="caution">
    <text evidence="3">The sequence shown here is derived from an EMBL/GenBank/DDBJ whole genome shotgun (WGS) entry which is preliminary data.</text>
</comment>
<dbReference type="PIRSF" id="PIRSF006470">
    <property type="entry name" value="DctB"/>
    <property type="match status" value="1"/>
</dbReference>
<evidence type="ECO:0000256" key="1">
    <source>
        <dbReference type="ARBA" id="ARBA00022729"/>
    </source>
</evidence>
<organism evidence="3 4">
    <name type="scientific">Skermanella aerolata</name>
    <dbReference type="NCBI Taxonomy" id="393310"/>
    <lineage>
        <taxon>Bacteria</taxon>
        <taxon>Pseudomonadati</taxon>
        <taxon>Pseudomonadota</taxon>
        <taxon>Alphaproteobacteria</taxon>
        <taxon>Rhodospirillales</taxon>
        <taxon>Azospirillaceae</taxon>
        <taxon>Skermanella</taxon>
    </lineage>
</organism>
<keyword evidence="4" id="KW-1185">Reference proteome</keyword>